<dbReference type="Proteomes" id="UP001250656">
    <property type="component" value="Unassembled WGS sequence"/>
</dbReference>
<dbReference type="InterPro" id="IPR017969">
    <property type="entry name" value="Heavy-metal-associated_CS"/>
</dbReference>
<name>A0ABU3L0L4_9FLAO</name>
<dbReference type="InterPro" id="IPR006121">
    <property type="entry name" value="HMA_dom"/>
</dbReference>
<keyword evidence="4" id="KW-1185">Reference proteome</keyword>
<dbReference type="InterPro" id="IPR036163">
    <property type="entry name" value="HMA_dom_sf"/>
</dbReference>
<dbReference type="RefSeq" id="WP_192462324.1">
    <property type="nucleotide sequence ID" value="NZ_JAVTTP010000001.1"/>
</dbReference>
<keyword evidence="1" id="KW-0479">Metal-binding</keyword>
<evidence type="ECO:0000256" key="1">
    <source>
        <dbReference type="ARBA" id="ARBA00022723"/>
    </source>
</evidence>
<accession>A0ABU3L0L4</accession>
<evidence type="ECO:0000259" key="2">
    <source>
        <dbReference type="PROSITE" id="PS50846"/>
    </source>
</evidence>
<dbReference type="EMBL" id="JAVTTP010000001">
    <property type="protein sequence ID" value="MDT7827271.1"/>
    <property type="molecule type" value="Genomic_DNA"/>
</dbReference>
<reference evidence="3 4" key="1">
    <citation type="submission" date="2023-09" db="EMBL/GenBank/DDBJ databases">
        <title>Novel taxa isolated from Blanes Bay.</title>
        <authorList>
            <person name="Rey-Velasco X."/>
            <person name="Lucena T."/>
        </authorList>
    </citation>
    <scope>NUCLEOTIDE SEQUENCE [LARGE SCALE GENOMIC DNA]</scope>
    <source>
        <strain evidence="3 4">S334</strain>
    </source>
</reference>
<dbReference type="SUPFAM" id="SSF55008">
    <property type="entry name" value="HMA, heavy metal-associated domain"/>
    <property type="match status" value="1"/>
</dbReference>
<organism evidence="3 4">
    <name type="scientific">Pricia mediterranea</name>
    <dbReference type="NCBI Taxonomy" id="3076079"/>
    <lineage>
        <taxon>Bacteria</taxon>
        <taxon>Pseudomonadati</taxon>
        <taxon>Bacteroidota</taxon>
        <taxon>Flavobacteriia</taxon>
        <taxon>Flavobacteriales</taxon>
        <taxon>Flavobacteriaceae</taxon>
        <taxon>Pricia</taxon>
    </lineage>
</organism>
<proteinExistence type="predicted"/>
<dbReference type="PROSITE" id="PS01047">
    <property type="entry name" value="HMA_1"/>
    <property type="match status" value="1"/>
</dbReference>
<evidence type="ECO:0000313" key="4">
    <source>
        <dbReference type="Proteomes" id="UP001250656"/>
    </source>
</evidence>
<comment type="caution">
    <text evidence="3">The sequence shown here is derived from an EMBL/GenBank/DDBJ whole genome shotgun (WGS) entry which is preliminary data.</text>
</comment>
<protein>
    <submittedName>
        <fullName evidence="3">Heavy-metal-associated domain-containing protein</fullName>
    </submittedName>
</protein>
<dbReference type="PROSITE" id="PS50846">
    <property type="entry name" value="HMA_2"/>
    <property type="match status" value="1"/>
</dbReference>
<dbReference type="Pfam" id="PF00403">
    <property type="entry name" value="HMA"/>
    <property type="match status" value="1"/>
</dbReference>
<dbReference type="CDD" id="cd00371">
    <property type="entry name" value="HMA"/>
    <property type="match status" value="1"/>
</dbReference>
<feature type="domain" description="HMA" evidence="2">
    <location>
        <begin position="1"/>
        <end position="67"/>
    </location>
</feature>
<sequence>MKKKFQIDGISCGGCITRVKKVLEAHEAIDEAKIFLSPKGVAKINMNENLSINDLQKQLDQLDGYTITEID</sequence>
<dbReference type="Gene3D" id="3.30.70.100">
    <property type="match status" value="1"/>
</dbReference>
<evidence type="ECO:0000313" key="3">
    <source>
        <dbReference type="EMBL" id="MDT7827271.1"/>
    </source>
</evidence>
<gene>
    <name evidence="3" type="ORF">RQM65_01160</name>
</gene>